<evidence type="ECO:0000256" key="1">
    <source>
        <dbReference type="SAM" id="Phobius"/>
    </source>
</evidence>
<dbReference type="OrthoDB" id="7169664at2"/>
<keyword evidence="1" id="KW-0472">Membrane</keyword>
<evidence type="ECO:0000313" key="2">
    <source>
        <dbReference type="EMBL" id="SFL97171.1"/>
    </source>
</evidence>
<protein>
    <recommendedName>
        <fullName evidence="4">DUF2125 domain-containing protein</fullName>
    </recommendedName>
</protein>
<reference evidence="3" key="1">
    <citation type="submission" date="2016-10" db="EMBL/GenBank/DDBJ databases">
        <authorList>
            <person name="Varghese N."/>
            <person name="Submissions S."/>
        </authorList>
    </citation>
    <scope>NUCLEOTIDE SEQUENCE [LARGE SCALE GENOMIC DNA]</scope>
    <source>
        <strain evidence="3">BL36</strain>
    </source>
</reference>
<gene>
    <name evidence="2" type="ORF">SAMN05192568_101550</name>
</gene>
<dbReference type="InterPro" id="IPR018666">
    <property type="entry name" value="DUF2125"/>
</dbReference>
<name>A0A1I4M1P3_9HYPH</name>
<dbReference type="AlphaFoldDB" id="A0A1I4M1P3"/>
<dbReference type="EMBL" id="FOTK01000015">
    <property type="protein sequence ID" value="SFL97171.1"/>
    <property type="molecule type" value="Genomic_DNA"/>
</dbReference>
<keyword evidence="1" id="KW-0812">Transmembrane</keyword>
<feature type="transmembrane region" description="Helical" evidence="1">
    <location>
        <begin position="28"/>
        <end position="48"/>
    </location>
</feature>
<dbReference type="Proteomes" id="UP000199048">
    <property type="component" value="Unassembled WGS sequence"/>
</dbReference>
<keyword evidence="3" id="KW-1185">Reference proteome</keyword>
<dbReference type="RefSeq" id="WP_092042164.1">
    <property type="nucleotide sequence ID" value="NZ_FOTK01000015.1"/>
</dbReference>
<evidence type="ECO:0000313" key="3">
    <source>
        <dbReference type="Proteomes" id="UP000199048"/>
    </source>
</evidence>
<organism evidence="2 3">
    <name type="scientific">Methylobacterium pseudosasicola</name>
    <dbReference type="NCBI Taxonomy" id="582667"/>
    <lineage>
        <taxon>Bacteria</taxon>
        <taxon>Pseudomonadati</taxon>
        <taxon>Pseudomonadota</taxon>
        <taxon>Alphaproteobacteria</taxon>
        <taxon>Hyphomicrobiales</taxon>
        <taxon>Methylobacteriaceae</taxon>
        <taxon>Methylobacterium</taxon>
    </lineage>
</organism>
<evidence type="ECO:0008006" key="4">
    <source>
        <dbReference type="Google" id="ProtNLM"/>
    </source>
</evidence>
<keyword evidence="1" id="KW-1133">Transmembrane helix</keyword>
<dbReference type="Pfam" id="PF09898">
    <property type="entry name" value="DUF2125"/>
    <property type="match status" value="1"/>
</dbReference>
<proteinExistence type="predicted"/>
<dbReference type="STRING" id="582667.SAMN05192568_101550"/>
<accession>A0A1I4M1P3</accession>
<sequence>MVQDRTQPGGDAQASLAQTARRFRLGLFLPYILLALLVVAWSVAWFWIRGRAATEIDGWIAREAAAGRTWTCADRSLTGYPFRIELRCSAVTLDRSDGRFRLGPSTAVAQVYQPRLVLFESAGPFHVEQGALTGDASWSKLQGSIHGASDGFTRASLVVDGPNVTVTGADPGPIAVAGQHLELHARPTPGRYESEGAVDVSLRLAQAAVPQLDALTGNPAPADLSLDATLTQATVLRTGPVPRELERWRQAGGTLDLTALSLAKGDQRVQAKGTLALDDTHRPVGQLDLRAAGVDALIGSVVGQRFGSEKGALVGQLVGGLLGLGRQPDRDAPAGAAPLKPLPPLKFVNGRIVFSGFPIPNLYLPVLY</sequence>